<dbReference type="NCBIfam" id="NF047836">
    <property type="entry name" value="UDPdiagluDHLpxI"/>
    <property type="match status" value="1"/>
</dbReference>
<reference evidence="3 4" key="1">
    <citation type="submission" date="2023-07" db="EMBL/GenBank/DDBJ databases">
        <title>Genomic Encyclopedia of Type Strains, Phase IV (KMG-IV): sequencing the most valuable type-strain genomes for metagenomic binning, comparative biology and taxonomic classification.</title>
        <authorList>
            <person name="Goeker M."/>
        </authorList>
    </citation>
    <scope>NUCLEOTIDE SEQUENCE [LARGE SCALE GENOMIC DNA]</scope>
    <source>
        <strain evidence="3 4">DSM 18695</strain>
    </source>
</reference>
<proteinExistence type="predicted"/>
<gene>
    <name evidence="3" type="ORF">QO010_000778</name>
</gene>
<evidence type="ECO:0000259" key="2">
    <source>
        <dbReference type="Pfam" id="PF17930"/>
    </source>
</evidence>
<evidence type="ECO:0000313" key="4">
    <source>
        <dbReference type="Proteomes" id="UP001228905"/>
    </source>
</evidence>
<dbReference type="InterPro" id="IPR043167">
    <property type="entry name" value="LpxI_C_sf"/>
</dbReference>
<dbReference type="Pfam" id="PF17930">
    <property type="entry name" value="LpxI_N"/>
    <property type="match status" value="1"/>
</dbReference>
<dbReference type="EMBL" id="JAUSVS010000001">
    <property type="protein sequence ID" value="MDQ0463030.1"/>
    <property type="molecule type" value="Genomic_DNA"/>
</dbReference>
<name>A0ABU0ILX9_9CAUL</name>
<sequence length="279" mass="29059">MRKLGLIAGGGGLPAQIAAQCRAAGRPYFVIRLKGFADDGVAGHPGVDIGIGELGKCFKTLRKEACEAVCFAGTVARPDFATLMPDARGLAALPGIAMAARKGDDALLRRLLEEFEKEGFVIEGAHQAVEDLTLPLGLLGRHAPSAEHRADIERALVVARTIGELDVGQGAVVCNGLVLAVEAQEGTDAMLRRVAELPAAIRGEPGRYRGVLAKAPKPIQEVKVDLPTIGVATLQRAARAGLAGIVGEAGRLLVVDRESVIATADDLGLFVMGVEPRAS</sequence>
<evidence type="ECO:0000259" key="1">
    <source>
        <dbReference type="Pfam" id="PF06230"/>
    </source>
</evidence>
<dbReference type="InterPro" id="IPR053174">
    <property type="entry name" value="LpxI"/>
</dbReference>
<accession>A0ABU0ILX9</accession>
<dbReference type="Pfam" id="PF06230">
    <property type="entry name" value="LpxI_C"/>
    <property type="match status" value="1"/>
</dbReference>
<keyword evidence="4" id="KW-1185">Reference proteome</keyword>
<feature type="domain" description="LpxI N-terminal" evidence="2">
    <location>
        <begin position="3"/>
        <end position="132"/>
    </location>
</feature>
<dbReference type="RefSeq" id="WP_307346218.1">
    <property type="nucleotide sequence ID" value="NZ_JAUSVS010000001.1"/>
</dbReference>
<dbReference type="InterPro" id="IPR041255">
    <property type="entry name" value="LpxI_N"/>
</dbReference>
<dbReference type="Proteomes" id="UP001228905">
    <property type="component" value="Unassembled WGS sequence"/>
</dbReference>
<dbReference type="PANTHER" id="PTHR39962">
    <property type="entry name" value="BLL4848 PROTEIN"/>
    <property type="match status" value="1"/>
</dbReference>
<comment type="caution">
    <text evidence="3">The sequence shown here is derived from an EMBL/GenBank/DDBJ whole genome shotgun (WGS) entry which is preliminary data.</text>
</comment>
<protein>
    <submittedName>
        <fullName evidence="3">DUF1009 family protein</fullName>
    </submittedName>
</protein>
<dbReference type="Gene3D" id="3.40.50.20">
    <property type="match status" value="1"/>
</dbReference>
<evidence type="ECO:0000313" key="3">
    <source>
        <dbReference type="EMBL" id="MDQ0463030.1"/>
    </source>
</evidence>
<feature type="domain" description="LpxI C-terminal" evidence="1">
    <location>
        <begin position="137"/>
        <end position="272"/>
    </location>
</feature>
<organism evidence="3 4">
    <name type="scientific">Caulobacter ginsengisoli</name>
    <dbReference type="NCBI Taxonomy" id="400775"/>
    <lineage>
        <taxon>Bacteria</taxon>
        <taxon>Pseudomonadati</taxon>
        <taxon>Pseudomonadota</taxon>
        <taxon>Alphaproteobacteria</taxon>
        <taxon>Caulobacterales</taxon>
        <taxon>Caulobacteraceae</taxon>
        <taxon>Caulobacter</taxon>
    </lineage>
</organism>
<dbReference type="Gene3D" id="3.40.140.80">
    <property type="match status" value="1"/>
</dbReference>
<dbReference type="InterPro" id="IPR010415">
    <property type="entry name" value="LpxI_C"/>
</dbReference>
<dbReference type="PANTHER" id="PTHR39962:SF1">
    <property type="entry name" value="LPXI FAMILY PROTEIN"/>
    <property type="match status" value="1"/>
</dbReference>